<dbReference type="Proteomes" id="UP000800041">
    <property type="component" value="Unassembled WGS sequence"/>
</dbReference>
<protein>
    <submittedName>
        <fullName evidence="1">Uncharacterized protein</fullName>
    </submittedName>
</protein>
<name>A0A6G1H1G9_9PEZI</name>
<evidence type="ECO:0000313" key="1">
    <source>
        <dbReference type="EMBL" id="KAF1986849.1"/>
    </source>
</evidence>
<dbReference type="EMBL" id="ML977155">
    <property type="protein sequence ID" value="KAF1986849.1"/>
    <property type="molecule type" value="Genomic_DNA"/>
</dbReference>
<dbReference type="AlphaFoldDB" id="A0A6G1H1G9"/>
<sequence length="159" mass="17449">MHGFPRSINQGRIQTRVCDDDAVVRSNFCGCVLVVGGGLVFRSSSQPPLCLSPSQLERRPTPNHHAATCGNHENGLQVTSGNAAPARHKQIRSAESWGVENSVAGTPDRGWWSRGECSLIVRYYGDTHEQRTISPFHEDEETCNFRSAIYVSLGQGTPQ</sequence>
<gene>
    <name evidence="1" type="ORF">K402DRAFT_67847</name>
</gene>
<accession>A0A6G1H1G9</accession>
<keyword evidence="2" id="KW-1185">Reference proteome</keyword>
<reference evidence="1" key="1">
    <citation type="journal article" date="2020" name="Stud. Mycol.">
        <title>101 Dothideomycetes genomes: a test case for predicting lifestyles and emergence of pathogens.</title>
        <authorList>
            <person name="Haridas S."/>
            <person name="Albert R."/>
            <person name="Binder M."/>
            <person name="Bloem J."/>
            <person name="Labutti K."/>
            <person name="Salamov A."/>
            <person name="Andreopoulos B."/>
            <person name="Baker S."/>
            <person name="Barry K."/>
            <person name="Bills G."/>
            <person name="Bluhm B."/>
            <person name="Cannon C."/>
            <person name="Castanera R."/>
            <person name="Culley D."/>
            <person name="Daum C."/>
            <person name="Ezra D."/>
            <person name="Gonzalez J."/>
            <person name="Henrissat B."/>
            <person name="Kuo A."/>
            <person name="Liang C."/>
            <person name="Lipzen A."/>
            <person name="Lutzoni F."/>
            <person name="Magnuson J."/>
            <person name="Mondo S."/>
            <person name="Nolan M."/>
            <person name="Ohm R."/>
            <person name="Pangilinan J."/>
            <person name="Park H.-J."/>
            <person name="Ramirez L."/>
            <person name="Alfaro M."/>
            <person name="Sun H."/>
            <person name="Tritt A."/>
            <person name="Yoshinaga Y."/>
            <person name="Zwiers L.-H."/>
            <person name="Turgeon B."/>
            <person name="Goodwin S."/>
            <person name="Spatafora J."/>
            <person name="Crous P."/>
            <person name="Grigoriev I."/>
        </authorList>
    </citation>
    <scope>NUCLEOTIDE SEQUENCE</scope>
    <source>
        <strain evidence="1">CBS 113979</strain>
    </source>
</reference>
<proteinExistence type="predicted"/>
<organism evidence="1 2">
    <name type="scientific">Aulographum hederae CBS 113979</name>
    <dbReference type="NCBI Taxonomy" id="1176131"/>
    <lineage>
        <taxon>Eukaryota</taxon>
        <taxon>Fungi</taxon>
        <taxon>Dikarya</taxon>
        <taxon>Ascomycota</taxon>
        <taxon>Pezizomycotina</taxon>
        <taxon>Dothideomycetes</taxon>
        <taxon>Pleosporomycetidae</taxon>
        <taxon>Aulographales</taxon>
        <taxon>Aulographaceae</taxon>
    </lineage>
</organism>
<evidence type="ECO:0000313" key="2">
    <source>
        <dbReference type="Proteomes" id="UP000800041"/>
    </source>
</evidence>